<accession>A0A401LTN8</accession>
<sequence>MQAITNCIDEQNVNKDNIGAIFTTYRLLASDEERPLPVTLDSTYINQLHSELETDGRNIKESGYYDLVAMQLAHGHSVSLIEGGDIKYVAELMDYYVDHGDLLVNSVGWNIPLLNETLQYMVNHKLGYKLLLSDILPQFEDIKNRIGVTDEVFIEHLAEWNTDLDKYITKNNIKDVIPDASFYDLTTKISNVLTDHINKIAFEALSEISVDTLYAQRTAHTSYYWFVAIKHLLAKIKSLPDNLTEFGKKILMDIASGTQSLNPFPNCFKNIVERLDKRKIKSTVTDIRNDFCIGKKTINAIKFQFFETWLRSHGNLKSQAGDVIDKIVKPVISDGACRSLILQNKDFYMDLINTAGDDAYELKKSLRNLIQKDSDPQLVKFVNSIDSVPEVETA</sequence>
<name>A0A401LTN8_9BACE</name>
<organism evidence="1 2">
    <name type="scientific">Bacteroides faecalis</name>
    <dbReference type="NCBI Taxonomy" id="2447885"/>
    <lineage>
        <taxon>Bacteria</taxon>
        <taxon>Pseudomonadati</taxon>
        <taxon>Bacteroidota</taxon>
        <taxon>Bacteroidia</taxon>
        <taxon>Bacteroidales</taxon>
        <taxon>Bacteroidaceae</taxon>
        <taxon>Bacteroides</taxon>
    </lineage>
</organism>
<evidence type="ECO:0008006" key="3">
    <source>
        <dbReference type="Google" id="ProtNLM"/>
    </source>
</evidence>
<protein>
    <recommendedName>
        <fullName evidence="3">NTPase</fullName>
    </recommendedName>
</protein>
<keyword evidence="2" id="KW-1185">Reference proteome</keyword>
<reference evidence="1 2" key="1">
    <citation type="submission" date="2018-10" db="EMBL/GenBank/DDBJ databases">
        <title>Draft Genome Sequence of Bacteroides sp. KCTC 15687.</title>
        <authorList>
            <person name="Yu S.Y."/>
            <person name="Kim J.S."/>
            <person name="Oh B.S."/>
            <person name="Park S.H."/>
            <person name="Kang S.W."/>
            <person name="Park J.E."/>
            <person name="Choi S.H."/>
            <person name="Han K.I."/>
            <person name="Lee K.C."/>
            <person name="Eom M.K."/>
            <person name="Suh M.K."/>
            <person name="Lee D.H."/>
            <person name="Yoon H."/>
            <person name="Kim B."/>
            <person name="Yang S.J."/>
            <person name="Lee J.S."/>
            <person name="Lee J.H."/>
        </authorList>
    </citation>
    <scope>NUCLEOTIDE SEQUENCE [LARGE SCALE GENOMIC DNA]</scope>
    <source>
        <strain evidence="1 2">KCTC 15687</strain>
    </source>
</reference>
<dbReference type="AlphaFoldDB" id="A0A401LTN8"/>
<evidence type="ECO:0000313" key="2">
    <source>
        <dbReference type="Proteomes" id="UP000288079"/>
    </source>
</evidence>
<dbReference type="EMBL" id="BHWB01000004">
    <property type="protein sequence ID" value="GCB34938.1"/>
    <property type="molecule type" value="Genomic_DNA"/>
</dbReference>
<comment type="caution">
    <text evidence="1">The sequence shown here is derived from an EMBL/GenBank/DDBJ whole genome shotgun (WGS) entry which is preliminary data.</text>
</comment>
<gene>
    <name evidence="1" type="ORF">KGMB02408_18830</name>
</gene>
<dbReference type="Proteomes" id="UP000288079">
    <property type="component" value="Unassembled WGS sequence"/>
</dbReference>
<evidence type="ECO:0000313" key="1">
    <source>
        <dbReference type="EMBL" id="GCB34938.1"/>
    </source>
</evidence>
<proteinExistence type="predicted"/>